<dbReference type="PANTHER" id="PTHR22538">
    <property type="entry name" value="CILIA- AND FLAGELLA-ASSOCIATED PROTEIN 74"/>
    <property type="match status" value="1"/>
</dbReference>
<evidence type="ECO:0000313" key="1">
    <source>
        <dbReference type="EMBL" id="CEG40494.1"/>
    </source>
</evidence>
<proteinExistence type="predicted"/>
<accession>A0A0P1AHQ9</accession>
<reference evidence="2" key="1">
    <citation type="submission" date="2014-09" db="EMBL/GenBank/DDBJ databases">
        <authorList>
            <person name="Sharma Rahul"/>
            <person name="Thines Marco"/>
        </authorList>
    </citation>
    <scope>NUCLEOTIDE SEQUENCE [LARGE SCALE GENOMIC DNA]</scope>
</reference>
<dbReference type="AlphaFoldDB" id="A0A0P1AHQ9"/>
<keyword evidence="2" id="KW-1185">Reference proteome</keyword>
<organism evidence="1 2">
    <name type="scientific">Plasmopara halstedii</name>
    <name type="common">Downy mildew of sunflower</name>
    <dbReference type="NCBI Taxonomy" id="4781"/>
    <lineage>
        <taxon>Eukaryota</taxon>
        <taxon>Sar</taxon>
        <taxon>Stramenopiles</taxon>
        <taxon>Oomycota</taxon>
        <taxon>Peronosporomycetes</taxon>
        <taxon>Peronosporales</taxon>
        <taxon>Peronosporaceae</taxon>
        <taxon>Plasmopara</taxon>
    </lineage>
</organism>
<dbReference type="EMBL" id="CCYD01000523">
    <property type="protein sequence ID" value="CEG40494.1"/>
    <property type="molecule type" value="Genomic_DNA"/>
</dbReference>
<dbReference type="RefSeq" id="XP_024576863.1">
    <property type="nucleotide sequence ID" value="XM_024726158.1"/>
</dbReference>
<dbReference type="GeneID" id="36405744"/>
<evidence type="ECO:0000313" key="2">
    <source>
        <dbReference type="Proteomes" id="UP000054928"/>
    </source>
</evidence>
<dbReference type="OrthoDB" id="155775at2759"/>
<name>A0A0P1AHQ9_PLAHL</name>
<dbReference type="Proteomes" id="UP000054928">
    <property type="component" value="Unassembled WGS sequence"/>
</dbReference>
<protein>
    <submittedName>
        <fullName evidence="1">Uncharacterized protein</fullName>
    </submittedName>
</protein>
<sequence>MYDGYAAFMDGTTDYTYLLVNGIAYSVISTVGSVGSSTTHCLPSNVLPPLHGIIPALNNATMLSDAFAGEDTIKCASGNLLKATLGDSTFVICSLDSNGFIVYGSDLDIVVDYLDSPVKIIAPTLSDEAAMFCETVVSPLSVSETTLALLTGQPIPSSKRRNLQAASTTTLASSSCEFHLLWGSFQKRTVLFVLAVCPAEHRRQPVDRCYLAAEGVQFRSIR</sequence>
<dbReference type="PANTHER" id="PTHR22538:SF1">
    <property type="entry name" value="VWFD DOMAIN-CONTAINING PROTEIN"/>
    <property type="match status" value="1"/>
</dbReference>